<dbReference type="InterPro" id="IPR001387">
    <property type="entry name" value="Cro/C1-type_HTH"/>
</dbReference>
<organism evidence="2 3">
    <name type="scientific">Candidatus Kaiserbacteria bacterium CG10_big_fil_rev_8_21_14_0_10_56_12</name>
    <dbReference type="NCBI Taxonomy" id="1974611"/>
    <lineage>
        <taxon>Bacteria</taxon>
        <taxon>Candidatus Kaiseribacteriota</taxon>
    </lineage>
</organism>
<dbReference type="AlphaFoldDB" id="A0A2H0UBD9"/>
<protein>
    <recommendedName>
        <fullName evidence="1">HTH cro/C1-type domain-containing protein</fullName>
    </recommendedName>
</protein>
<dbReference type="SUPFAM" id="SSF47413">
    <property type="entry name" value="lambda repressor-like DNA-binding domains"/>
    <property type="match status" value="1"/>
</dbReference>
<reference evidence="3" key="1">
    <citation type="submission" date="2017-09" db="EMBL/GenBank/DDBJ databases">
        <title>Depth-based differentiation of microbial function through sediment-hosted aquifers and enrichment of novel symbionts in the deep terrestrial subsurface.</title>
        <authorList>
            <person name="Probst A.J."/>
            <person name="Ladd B."/>
            <person name="Jarett J.K."/>
            <person name="Geller-Mcgrath D.E."/>
            <person name="Sieber C.M.K."/>
            <person name="Emerson J.B."/>
            <person name="Anantharaman K."/>
            <person name="Thomas B.C."/>
            <person name="Malmstrom R."/>
            <person name="Stieglmeier M."/>
            <person name="Klingl A."/>
            <person name="Woyke T."/>
            <person name="Ryan C.M."/>
            <person name="Banfield J.F."/>
        </authorList>
    </citation>
    <scope>NUCLEOTIDE SEQUENCE [LARGE SCALE GENOMIC DNA]</scope>
</reference>
<feature type="domain" description="HTH cro/C1-type" evidence="1">
    <location>
        <begin position="16"/>
        <end position="70"/>
    </location>
</feature>
<sequence length="72" mass="8467">MASKYRAKYQKLIQRLRQARLEAGLTQVEAGKRLKKPQAYISKIERGERRIDAVELDELARLYGKPLDYFVK</sequence>
<dbReference type="Pfam" id="PF01381">
    <property type="entry name" value="HTH_3"/>
    <property type="match status" value="1"/>
</dbReference>
<evidence type="ECO:0000313" key="3">
    <source>
        <dbReference type="Proteomes" id="UP000230179"/>
    </source>
</evidence>
<evidence type="ECO:0000259" key="1">
    <source>
        <dbReference type="PROSITE" id="PS50943"/>
    </source>
</evidence>
<dbReference type="PANTHER" id="PTHR43236">
    <property type="entry name" value="ANTITOXIN HIGA1"/>
    <property type="match status" value="1"/>
</dbReference>
<gene>
    <name evidence="2" type="ORF">COU19_02465</name>
</gene>
<dbReference type="SMART" id="SM00530">
    <property type="entry name" value="HTH_XRE"/>
    <property type="match status" value="1"/>
</dbReference>
<accession>A0A2H0UBD9</accession>
<dbReference type="PROSITE" id="PS50943">
    <property type="entry name" value="HTH_CROC1"/>
    <property type="match status" value="1"/>
</dbReference>
<dbReference type="GO" id="GO:0003677">
    <property type="term" value="F:DNA binding"/>
    <property type="evidence" value="ECO:0007669"/>
    <property type="project" value="InterPro"/>
</dbReference>
<name>A0A2H0UBD9_9BACT</name>
<dbReference type="PANTHER" id="PTHR43236:SF1">
    <property type="entry name" value="BLL7220 PROTEIN"/>
    <property type="match status" value="1"/>
</dbReference>
<dbReference type="EMBL" id="PFBL01000021">
    <property type="protein sequence ID" value="PIR83006.1"/>
    <property type="molecule type" value="Genomic_DNA"/>
</dbReference>
<dbReference type="InterPro" id="IPR010982">
    <property type="entry name" value="Lambda_DNA-bd_dom_sf"/>
</dbReference>
<dbReference type="Gene3D" id="1.10.260.40">
    <property type="entry name" value="lambda repressor-like DNA-binding domains"/>
    <property type="match status" value="1"/>
</dbReference>
<evidence type="ECO:0000313" key="2">
    <source>
        <dbReference type="EMBL" id="PIR83006.1"/>
    </source>
</evidence>
<dbReference type="Proteomes" id="UP000230179">
    <property type="component" value="Unassembled WGS sequence"/>
</dbReference>
<dbReference type="CDD" id="cd00093">
    <property type="entry name" value="HTH_XRE"/>
    <property type="match status" value="1"/>
</dbReference>
<proteinExistence type="predicted"/>
<comment type="caution">
    <text evidence="2">The sequence shown here is derived from an EMBL/GenBank/DDBJ whole genome shotgun (WGS) entry which is preliminary data.</text>
</comment>
<dbReference type="InterPro" id="IPR052345">
    <property type="entry name" value="Rad_response_metalloprotease"/>
</dbReference>